<evidence type="ECO:0008006" key="4">
    <source>
        <dbReference type="Google" id="ProtNLM"/>
    </source>
</evidence>
<organism evidence="2 3">
    <name type="scientific">Phaeosphaeria nodorum (strain SN15 / ATCC MYA-4574 / FGSC 10173)</name>
    <name type="common">Glume blotch fungus</name>
    <name type="synonym">Parastagonospora nodorum</name>
    <dbReference type="NCBI Taxonomy" id="321614"/>
    <lineage>
        <taxon>Eukaryota</taxon>
        <taxon>Fungi</taxon>
        <taxon>Dikarya</taxon>
        <taxon>Ascomycota</taxon>
        <taxon>Pezizomycotina</taxon>
        <taxon>Dothideomycetes</taxon>
        <taxon>Pleosporomycetidae</taxon>
        <taxon>Pleosporales</taxon>
        <taxon>Pleosporineae</taxon>
        <taxon>Phaeosphaeriaceae</taxon>
        <taxon>Parastagonospora</taxon>
    </lineage>
</organism>
<keyword evidence="3" id="KW-1185">Reference proteome</keyword>
<dbReference type="VEuPathDB" id="FungiDB:JI435_420610"/>
<evidence type="ECO:0000313" key="2">
    <source>
        <dbReference type="EMBL" id="QRD04064.1"/>
    </source>
</evidence>
<name>A0A7U2FF32_PHANO</name>
<dbReference type="Proteomes" id="UP000663193">
    <property type="component" value="Chromosome 16"/>
</dbReference>
<dbReference type="EMBL" id="CP069038">
    <property type="protein sequence ID" value="QRD04064.1"/>
    <property type="molecule type" value="Genomic_DNA"/>
</dbReference>
<protein>
    <recommendedName>
        <fullName evidence="4">Secreted protein</fullName>
    </recommendedName>
</protein>
<evidence type="ECO:0000313" key="3">
    <source>
        <dbReference type="Proteomes" id="UP000663193"/>
    </source>
</evidence>
<dbReference type="AlphaFoldDB" id="A0A7U2FF32"/>
<proteinExistence type="predicted"/>
<feature type="signal peptide" evidence="1">
    <location>
        <begin position="1"/>
        <end position="34"/>
    </location>
</feature>
<feature type="chain" id="PRO_5030605982" description="Secreted protein" evidence="1">
    <location>
        <begin position="35"/>
        <end position="126"/>
    </location>
</feature>
<gene>
    <name evidence="2" type="ORF">JI435_420610</name>
</gene>
<reference evidence="3" key="1">
    <citation type="journal article" date="2021" name="BMC Genomics">
        <title>Chromosome-level genome assembly and manually-curated proteome of model necrotroph Parastagonospora nodorum Sn15 reveals a genome-wide trove of candidate effector homologs, and redundancy of virulence-related functions within an accessory chromosome.</title>
        <authorList>
            <person name="Bertazzoni S."/>
            <person name="Jones D.A.B."/>
            <person name="Phan H.T."/>
            <person name="Tan K.-C."/>
            <person name="Hane J.K."/>
        </authorList>
    </citation>
    <scope>NUCLEOTIDE SEQUENCE [LARGE SCALE GENOMIC DNA]</scope>
    <source>
        <strain evidence="3">SN15 / ATCC MYA-4574 / FGSC 10173)</strain>
    </source>
</reference>
<keyword evidence="1" id="KW-0732">Signal</keyword>
<accession>A0A7U2FF32</accession>
<sequence>MLRTACSLQLAACSLQLAAYILLCSLSPAEPTKCEQCPGTACSPARPQLETAGQRCAANLTSSPVHYSTIALLARWRRPPNAKAHMGLGTVSAGAQANSLVVTFARDAAICGTASSCCCHYRPLRA</sequence>
<evidence type="ECO:0000256" key="1">
    <source>
        <dbReference type="SAM" id="SignalP"/>
    </source>
</evidence>